<comment type="similarity">
    <text evidence="16">Belongs to the UQCR11/QCR10 family.</text>
</comment>
<evidence type="ECO:0000256" key="15">
    <source>
        <dbReference type="ARBA" id="ARBA00046393"/>
    </source>
</evidence>
<proteinExistence type="inferred from homology"/>
<dbReference type="InterPro" id="IPR001377">
    <property type="entry name" value="Ribosomal_eS6"/>
</dbReference>
<dbReference type="Gene3D" id="1.20.5.220">
    <property type="match status" value="1"/>
</dbReference>
<dbReference type="PANTHER" id="PTHR15420:SF2">
    <property type="entry name" value="CYTOCHROME B-C1 COMPLEX SUBUNIT 10"/>
    <property type="match status" value="1"/>
</dbReference>
<dbReference type="GO" id="GO:0006122">
    <property type="term" value="P:mitochondrial electron transport, ubiquinol to cytochrome c"/>
    <property type="evidence" value="ECO:0007669"/>
    <property type="project" value="InterPro"/>
</dbReference>
<keyword evidence="9" id="KW-1133">Transmembrane helix</keyword>
<evidence type="ECO:0000256" key="5">
    <source>
        <dbReference type="ARBA" id="ARBA00022692"/>
    </source>
</evidence>
<comment type="similarity">
    <text evidence="2">Belongs to the eukaryotic ribosomal protein eS6 family.</text>
</comment>
<dbReference type="GO" id="GO:0003735">
    <property type="term" value="F:structural constituent of ribosome"/>
    <property type="evidence" value="ECO:0007669"/>
    <property type="project" value="InterPro"/>
</dbReference>
<evidence type="ECO:0000313" key="21">
    <source>
        <dbReference type="EMBL" id="KAK1343202.1"/>
    </source>
</evidence>
<evidence type="ECO:0000256" key="3">
    <source>
        <dbReference type="ARBA" id="ARBA00022448"/>
    </source>
</evidence>
<evidence type="ECO:0000256" key="1">
    <source>
        <dbReference type="ARBA" id="ARBA00004434"/>
    </source>
</evidence>
<evidence type="ECO:0000256" key="2">
    <source>
        <dbReference type="ARBA" id="ARBA00009312"/>
    </source>
</evidence>
<organism evidence="21 22">
    <name type="scientific">Cnephaeus nilssonii</name>
    <name type="common">Northern bat</name>
    <name type="synonym">Eptesicus nilssonii</name>
    <dbReference type="NCBI Taxonomy" id="3371016"/>
    <lineage>
        <taxon>Eukaryota</taxon>
        <taxon>Metazoa</taxon>
        <taxon>Chordata</taxon>
        <taxon>Craniata</taxon>
        <taxon>Vertebrata</taxon>
        <taxon>Euteleostomi</taxon>
        <taxon>Mammalia</taxon>
        <taxon>Eutheria</taxon>
        <taxon>Laurasiatheria</taxon>
        <taxon>Chiroptera</taxon>
        <taxon>Yangochiroptera</taxon>
        <taxon>Vespertilionidae</taxon>
        <taxon>Cnephaeus</taxon>
    </lineage>
</organism>
<reference evidence="21" key="1">
    <citation type="submission" date="2023-06" db="EMBL/GenBank/DDBJ databases">
        <title>Reference genome for the Northern bat (Eptesicus nilssonii), a most northern bat species.</title>
        <authorList>
            <person name="Laine V.N."/>
            <person name="Pulliainen A.T."/>
            <person name="Lilley T.M."/>
        </authorList>
    </citation>
    <scope>NUCLEOTIDE SEQUENCE</scope>
    <source>
        <strain evidence="21">BLF_Eptnil</strain>
        <tissue evidence="21">Kidney</tissue>
    </source>
</reference>
<keyword evidence="3" id="KW-0813">Transport</keyword>
<keyword evidence="5" id="KW-0812">Transmembrane</keyword>
<dbReference type="Proteomes" id="UP001177744">
    <property type="component" value="Unassembled WGS sequence"/>
</dbReference>
<keyword evidence="10" id="KW-0496">Mitochondrion</keyword>
<keyword evidence="12" id="KW-0687">Ribonucleoprotein</keyword>
<dbReference type="FunFam" id="1.20.5.220:FF:000004">
    <property type="entry name" value="Cytochrome b-c1 complex subunit 10"/>
    <property type="match status" value="1"/>
</dbReference>
<gene>
    <name evidence="21" type="ORF">QTO34_015979</name>
</gene>
<evidence type="ECO:0000256" key="7">
    <source>
        <dbReference type="ARBA" id="ARBA00022980"/>
    </source>
</evidence>
<comment type="subcellular location">
    <subcellularLocation>
        <location evidence="1">Mitochondrion inner membrane</location>
        <topology evidence="1">Single-pass membrane protein</topology>
    </subcellularLocation>
</comment>
<evidence type="ECO:0000256" key="17">
    <source>
        <dbReference type="ARBA" id="ARBA00068589"/>
    </source>
</evidence>
<keyword evidence="8" id="KW-0249">Electron transport</keyword>
<evidence type="ECO:0000313" key="22">
    <source>
        <dbReference type="Proteomes" id="UP001177744"/>
    </source>
</evidence>
<dbReference type="SUPFAM" id="SSF81518">
    <property type="entry name" value="Subunit XI (6.4 kDa protein) of cytochrome bc1 complex (Ubiquinol-cytochrome c reductase)"/>
    <property type="match status" value="1"/>
</dbReference>
<keyword evidence="7" id="KW-0689">Ribosomal protein</keyword>
<evidence type="ECO:0000256" key="8">
    <source>
        <dbReference type="ARBA" id="ARBA00022982"/>
    </source>
</evidence>
<name>A0AA40LTE3_CNENI</name>
<keyword evidence="11" id="KW-0472">Membrane</keyword>
<protein>
    <recommendedName>
        <fullName evidence="17">Cytochrome b-c1 complex subunit 10</fullName>
    </recommendedName>
    <alternativeName>
        <fullName evidence="14">40S ribosomal protein S6</fullName>
    </alternativeName>
    <alternativeName>
        <fullName evidence="18">Complex III subunit 10</fullName>
    </alternativeName>
    <alternativeName>
        <fullName evidence="19">Complex III subunit XI</fullName>
    </alternativeName>
    <alternativeName>
        <fullName evidence="13">Small ribosomal subunit protein eS6</fullName>
    </alternativeName>
    <alternativeName>
        <fullName evidence="20">Ubiquinol-cytochrome c reductase complex 6.4 kDa protein</fullName>
    </alternativeName>
</protein>
<evidence type="ECO:0000256" key="6">
    <source>
        <dbReference type="ARBA" id="ARBA00022792"/>
    </source>
</evidence>
<evidence type="ECO:0000256" key="12">
    <source>
        <dbReference type="ARBA" id="ARBA00023274"/>
    </source>
</evidence>
<dbReference type="AlphaFoldDB" id="A0AA40LTE3"/>
<dbReference type="GO" id="GO:0006412">
    <property type="term" value="P:translation"/>
    <property type="evidence" value="ECO:0007669"/>
    <property type="project" value="InterPro"/>
</dbReference>
<dbReference type="InterPro" id="IPR029027">
    <property type="entry name" value="Single_a-helix_sf"/>
</dbReference>
<evidence type="ECO:0000256" key="16">
    <source>
        <dbReference type="ARBA" id="ARBA00061112"/>
    </source>
</evidence>
<dbReference type="SMART" id="SM01405">
    <property type="entry name" value="Ribosomal_S6e"/>
    <property type="match status" value="1"/>
</dbReference>
<evidence type="ECO:0000256" key="13">
    <source>
        <dbReference type="ARBA" id="ARBA00035278"/>
    </source>
</evidence>
<dbReference type="EMBL" id="JAULJE010000005">
    <property type="protein sequence ID" value="KAK1343202.1"/>
    <property type="molecule type" value="Genomic_DNA"/>
</dbReference>
<evidence type="ECO:0000256" key="18">
    <source>
        <dbReference type="ARBA" id="ARBA00075865"/>
    </source>
</evidence>
<keyword evidence="4" id="KW-0679">Respiratory chain</keyword>
<sequence length="219" mass="24412">MGGARPRCVRRCRSATRFPFLRTPFERNAPPDSLVRIVFLLPLVNPPNQLLVLKPFSITTFASDLCLFTEAVGCFRMKLSTSFTVTGCQKLIEVDDEQKLGNFYGERMATEVAADIGRRMERVSTSQPEVVLMAGECSGVVGASPASVEALRSSEQSSKEQRAGRCKFLGPRYRHLVKNWIPTAGMWGAMGTMGLVWATDWQLILAWVPYINGKFKKDD</sequence>
<dbReference type="GO" id="GO:0005743">
    <property type="term" value="C:mitochondrial inner membrane"/>
    <property type="evidence" value="ECO:0007669"/>
    <property type="project" value="UniProtKB-SubCell"/>
</dbReference>
<dbReference type="InterPro" id="IPR015089">
    <property type="entry name" value="UQCR"/>
</dbReference>
<evidence type="ECO:0000256" key="11">
    <source>
        <dbReference type="ARBA" id="ARBA00023136"/>
    </source>
</evidence>
<comment type="caution">
    <text evidence="21">The sequence shown here is derived from an EMBL/GenBank/DDBJ whole genome shotgun (WGS) entry which is preliminary data.</text>
</comment>
<dbReference type="PANTHER" id="PTHR15420">
    <property type="entry name" value="UBIQUINOL-CYTOCHROME C REDUCTASE COMPLEX 6.4 KD PROTEIN"/>
    <property type="match status" value="1"/>
</dbReference>
<keyword evidence="6" id="KW-0999">Mitochondrion inner membrane</keyword>
<evidence type="ECO:0000256" key="20">
    <source>
        <dbReference type="ARBA" id="ARBA00080549"/>
    </source>
</evidence>
<keyword evidence="22" id="KW-1185">Reference proteome</keyword>
<dbReference type="GO" id="GO:0005840">
    <property type="term" value="C:ribosome"/>
    <property type="evidence" value="ECO:0007669"/>
    <property type="project" value="UniProtKB-KW"/>
</dbReference>
<dbReference type="GO" id="GO:1990904">
    <property type="term" value="C:ribonucleoprotein complex"/>
    <property type="evidence" value="ECO:0007669"/>
    <property type="project" value="UniProtKB-KW"/>
</dbReference>
<evidence type="ECO:0000256" key="19">
    <source>
        <dbReference type="ARBA" id="ARBA00076084"/>
    </source>
</evidence>
<comment type="subunit">
    <text evidence="15">Component of the ubiquinol-cytochrome c oxidoreductase (cytochrome b-c1 complex, complex III, CIII), a multisubunit enzyme composed of 11 subunits. The complex is composed of 3 respiratory subunits cytochrome b, cytochrome c1 and Rieske protein UQCRFS1, 2 core protein subunits UQCRC1/QCR1 and UQCRC2/QCR2, and 6 low-molecular weight protein subunits UQCRH/QCR6, UQCRB/QCR7, UQCRQ/QCR8, UQCR10/QCR9, UQCR11/QCR10 and subunit 9, the cleavage product of Rieske protein UQCRFS1. The complex exists as an obligatory dimer and forms supercomplexes (SCs) in the inner mitochondrial membrane with NADH-ubiquinone oxidoreductase (complex I, CI) and cytochrome c oxidase (complex IV, CIV), resulting in different assemblies (supercomplex SCI(1)III(2)IV(1) and megacomplex MCI(2)III(2)IV(2)).</text>
</comment>
<evidence type="ECO:0000256" key="14">
    <source>
        <dbReference type="ARBA" id="ARBA00035403"/>
    </source>
</evidence>
<accession>A0AA40LTE3</accession>
<evidence type="ECO:0000256" key="4">
    <source>
        <dbReference type="ARBA" id="ARBA00022660"/>
    </source>
</evidence>
<evidence type="ECO:0000256" key="9">
    <source>
        <dbReference type="ARBA" id="ARBA00022989"/>
    </source>
</evidence>
<evidence type="ECO:0000256" key="10">
    <source>
        <dbReference type="ARBA" id="ARBA00023128"/>
    </source>
</evidence>
<dbReference type="Pfam" id="PF08997">
    <property type="entry name" value="UCR_6-4kD"/>
    <property type="match status" value="1"/>
</dbReference>